<dbReference type="GO" id="GO:0005886">
    <property type="term" value="C:plasma membrane"/>
    <property type="evidence" value="ECO:0007669"/>
    <property type="project" value="UniProtKB-SubCell"/>
</dbReference>
<feature type="transmembrane region" description="Helical" evidence="9">
    <location>
        <begin position="112"/>
        <end position="133"/>
    </location>
</feature>
<evidence type="ECO:0000256" key="2">
    <source>
        <dbReference type="ARBA" id="ARBA00009047"/>
    </source>
</evidence>
<dbReference type="GO" id="GO:0055085">
    <property type="term" value="P:transmembrane transport"/>
    <property type="evidence" value="ECO:0007669"/>
    <property type="project" value="InterPro"/>
</dbReference>
<evidence type="ECO:0000256" key="1">
    <source>
        <dbReference type="ARBA" id="ARBA00004651"/>
    </source>
</evidence>
<gene>
    <name evidence="11" type="primary">ycjP_10</name>
    <name evidence="11" type="ORF">SDC9_61476</name>
</gene>
<feature type="transmembrane region" description="Helical" evidence="9">
    <location>
        <begin position="81"/>
        <end position="100"/>
    </location>
</feature>
<feature type="transmembrane region" description="Helical" evidence="9">
    <location>
        <begin position="145"/>
        <end position="164"/>
    </location>
</feature>
<dbReference type="InterPro" id="IPR035906">
    <property type="entry name" value="MetI-like_sf"/>
</dbReference>
<keyword evidence="8 9" id="KW-0472">Membrane</keyword>
<keyword evidence="4" id="KW-1003">Cell membrane</keyword>
<dbReference type="SUPFAM" id="SSF161098">
    <property type="entry name" value="MetI-like"/>
    <property type="match status" value="1"/>
</dbReference>
<evidence type="ECO:0000313" key="11">
    <source>
        <dbReference type="EMBL" id="MPM15110.1"/>
    </source>
</evidence>
<comment type="subcellular location">
    <subcellularLocation>
        <location evidence="1">Cell membrane</location>
        <topology evidence="1">Multi-pass membrane protein</topology>
    </subcellularLocation>
</comment>
<comment type="caution">
    <text evidence="11">The sequence shown here is derived from an EMBL/GenBank/DDBJ whole genome shotgun (WGS) entry which is preliminary data.</text>
</comment>
<evidence type="ECO:0000256" key="5">
    <source>
        <dbReference type="ARBA" id="ARBA00022597"/>
    </source>
</evidence>
<evidence type="ECO:0000256" key="3">
    <source>
        <dbReference type="ARBA" id="ARBA00022448"/>
    </source>
</evidence>
<dbReference type="EMBL" id="VSSQ01002387">
    <property type="protein sequence ID" value="MPM15110.1"/>
    <property type="molecule type" value="Genomic_DNA"/>
</dbReference>
<feature type="transmembrane region" description="Helical" evidence="9">
    <location>
        <begin position="193"/>
        <end position="214"/>
    </location>
</feature>
<evidence type="ECO:0000256" key="7">
    <source>
        <dbReference type="ARBA" id="ARBA00022989"/>
    </source>
</evidence>
<evidence type="ECO:0000256" key="6">
    <source>
        <dbReference type="ARBA" id="ARBA00022692"/>
    </source>
</evidence>
<protein>
    <submittedName>
        <fullName evidence="11">Inner membrane ABC transporter permease protein YcjP</fullName>
    </submittedName>
</protein>
<dbReference type="InterPro" id="IPR000515">
    <property type="entry name" value="MetI-like"/>
</dbReference>
<evidence type="ECO:0000259" key="10">
    <source>
        <dbReference type="PROSITE" id="PS50928"/>
    </source>
</evidence>
<keyword evidence="3" id="KW-0813">Transport</keyword>
<keyword evidence="7 9" id="KW-1133">Transmembrane helix</keyword>
<proteinExistence type="inferred from homology"/>
<feature type="transmembrane region" description="Helical" evidence="9">
    <location>
        <begin position="16"/>
        <end position="37"/>
    </location>
</feature>
<reference evidence="11" key="1">
    <citation type="submission" date="2019-08" db="EMBL/GenBank/DDBJ databases">
        <authorList>
            <person name="Kucharzyk K."/>
            <person name="Murdoch R.W."/>
            <person name="Higgins S."/>
            <person name="Loffler F."/>
        </authorList>
    </citation>
    <scope>NUCLEOTIDE SEQUENCE</scope>
</reference>
<dbReference type="PANTHER" id="PTHR32243">
    <property type="entry name" value="MALTOSE TRANSPORT SYSTEM PERMEASE-RELATED"/>
    <property type="match status" value="1"/>
</dbReference>
<organism evidence="11">
    <name type="scientific">bioreactor metagenome</name>
    <dbReference type="NCBI Taxonomy" id="1076179"/>
    <lineage>
        <taxon>unclassified sequences</taxon>
        <taxon>metagenomes</taxon>
        <taxon>ecological metagenomes</taxon>
    </lineage>
</organism>
<dbReference type="PANTHER" id="PTHR32243:SF50">
    <property type="entry name" value="MALTOSE_MALTODEXTRIN TRANSPORT SYSTEM PERMEASE PROTEIN MALG"/>
    <property type="match status" value="1"/>
</dbReference>
<dbReference type="PROSITE" id="PS50928">
    <property type="entry name" value="ABC_TM1"/>
    <property type="match status" value="1"/>
</dbReference>
<keyword evidence="6 9" id="KW-0812">Transmembrane</keyword>
<evidence type="ECO:0000256" key="8">
    <source>
        <dbReference type="ARBA" id="ARBA00023136"/>
    </source>
</evidence>
<evidence type="ECO:0000256" key="9">
    <source>
        <dbReference type="SAM" id="Phobius"/>
    </source>
</evidence>
<keyword evidence="5" id="KW-0762">Sugar transport</keyword>
<name>A0A644XFU8_9ZZZZ</name>
<comment type="similarity">
    <text evidence="2">Belongs to the binding-protein-dependent transport system permease family. MalFG subfamily.</text>
</comment>
<dbReference type="Pfam" id="PF00528">
    <property type="entry name" value="BPD_transp_1"/>
    <property type="match status" value="1"/>
</dbReference>
<sequence>MSEFKLFDSKSKGFKIFFILSLIIVGLFVLLPLYWIIITALKPAKDAFNVNPSLFPKSITFDNFIQVITDKRILIYLRNSLFVSFVSCFISTALCTYAGYSFSKFRYKGRKSFMMLVMTAQMFPFAVLLLTIYTVMRKFNLLDNYLSLILSFVTFTLPMGTLTLKSYFDEIPDSLIESGSIDGASRMTIMHKIIFPLVVPGVISTAIYGFVWSWNDLLYSLTLVTSAAKRTLAPGLSLTYMGEFQNNWSNMMAASIFVSIPVALIFIFLQRYFIQGITSGSVKG</sequence>
<accession>A0A644XFU8</accession>
<dbReference type="AlphaFoldDB" id="A0A644XFU8"/>
<evidence type="ECO:0000256" key="4">
    <source>
        <dbReference type="ARBA" id="ARBA00022475"/>
    </source>
</evidence>
<feature type="domain" description="ABC transmembrane type-1" evidence="10">
    <location>
        <begin position="77"/>
        <end position="269"/>
    </location>
</feature>
<dbReference type="InterPro" id="IPR050901">
    <property type="entry name" value="BP-dep_ABC_trans_perm"/>
</dbReference>
<dbReference type="Gene3D" id="1.10.3720.10">
    <property type="entry name" value="MetI-like"/>
    <property type="match status" value="1"/>
</dbReference>
<feature type="transmembrane region" description="Helical" evidence="9">
    <location>
        <begin position="248"/>
        <end position="269"/>
    </location>
</feature>
<dbReference type="CDD" id="cd06261">
    <property type="entry name" value="TM_PBP2"/>
    <property type="match status" value="1"/>
</dbReference>